<keyword evidence="5 7" id="KW-0472">Membrane</keyword>
<dbReference type="InterPro" id="IPR001851">
    <property type="entry name" value="ABC_transp_permease"/>
</dbReference>
<evidence type="ECO:0000256" key="1">
    <source>
        <dbReference type="ARBA" id="ARBA00004651"/>
    </source>
</evidence>
<name>A0ABT3CB66_9MYCO</name>
<keyword evidence="9" id="KW-1185">Reference proteome</keyword>
<dbReference type="Pfam" id="PF02653">
    <property type="entry name" value="BPD_transp_2"/>
    <property type="match status" value="1"/>
</dbReference>
<keyword evidence="2" id="KW-1003">Cell membrane</keyword>
<evidence type="ECO:0000256" key="5">
    <source>
        <dbReference type="ARBA" id="ARBA00023136"/>
    </source>
</evidence>
<accession>A0ABT3CB66</accession>
<feature type="transmembrane region" description="Helical" evidence="7">
    <location>
        <begin position="240"/>
        <end position="261"/>
    </location>
</feature>
<evidence type="ECO:0000256" key="6">
    <source>
        <dbReference type="SAM" id="MobiDB-lite"/>
    </source>
</evidence>
<dbReference type="CDD" id="cd06579">
    <property type="entry name" value="TM_PBP1_transp_AraH_like"/>
    <property type="match status" value="1"/>
</dbReference>
<feature type="region of interest" description="Disordered" evidence="6">
    <location>
        <begin position="1"/>
        <end position="22"/>
    </location>
</feature>
<evidence type="ECO:0000313" key="9">
    <source>
        <dbReference type="Proteomes" id="UP001526201"/>
    </source>
</evidence>
<dbReference type="Proteomes" id="UP001526201">
    <property type="component" value="Unassembled WGS sequence"/>
</dbReference>
<feature type="transmembrane region" description="Helical" evidence="7">
    <location>
        <begin position="297"/>
        <end position="314"/>
    </location>
</feature>
<feature type="transmembrane region" description="Helical" evidence="7">
    <location>
        <begin position="93"/>
        <end position="111"/>
    </location>
</feature>
<dbReference type="EMBL" id="JACKTY010000028">
    <property type="protein sequence ID" value="MCV7226718.1"/>
    <property type="molecule type" value="Genomic_DNA"/>
</dbReference>
<comment type="subcellular location">
    <subcellularLocation>
        <location evidence="1">Cell membrane</location>
        <topology evidence="1">Multi-pass membrane protein</topology>
    </subcellularLocation>
</comment>
<evidence type="ECO:0000256" key="7">
    <source>
        <dbReference type="SAM" id="Phobius"/>
    </source>
</evidence>
<feature type="transmembrane region" description="Helical" evidence="7">
    <location>
        <begin position="117"/>
        <end position="140"/>
    </location>
</feature>
<evidence type="ECO:0000256" key="2">
    <source>
        <dbReference type="ARBA" id="ARBA00022475"/>
    </source>
</evidence>
<feature type="transmembrane region" description="Helical" evidence="7">
    <location>
        <begin position="273"/>
        <end position="290"/>
    </location>
</feature>
<feature type="transmembrane region" description="Helical" evidence="7">
    <location>
        <begin position="65"/>
        <end position="86"/>
    </location>
</feature>
<evidence type="ECO:0000256" key="4">
    <source>
        <dbReference type="ARBA" id="ARBA00022989"/>
    </source>
</evidence>
<evidence type="ECO:0000256" key="3">
    <source>
        <dbReference type="ARBA" id="ARBA00022692"/>
    </source>
</evidence>
<keyword evidence="4 7" id="KW-1133">Transmembrane helix</keyword>
<organism evidence="8 9">
    <name type="scientific">Mycolicibacterium komossense</name>
    <dbReference type="NCBI Taxonomy" id="1779"/>
    <lineage>
        <taxon>Bacteria</taxon>
        <taxon>Bacillati</taxon>
        <taxon>Actinomycetota</taxon>
        <taxon>Actinomycetes</taxon>
        <taxon>Mycobacteriales</taxon>
        <taxon>Mycobacteriaceae</taxon>
        <taxon>Mycolicibacterium</taxon>
    </lineage>
</organism>
<proteinExistence type="predicted"/>
<keyword evidence="3 7" id="KW-0812">Transmembrane</keyword>
<feature type="transmembrane region" description="Helical" evidence="7">
    <location>
        <begin position="147"/>
        <end position="165"/>
    </location>
</feature>
<gene>
    <name evidence="8" type="ORF">H7J73_11845</name>
</gene>
<protein>
    <submittedName>
        <fullName evidence="8">ABC transporter permease</fullName>
    </submittedName>
</protein>
<evidence type="ECO:0000313" key="8">
    <source>
        <dbReference type="EMBL" id="MCV7226718.1"/>
    </source>
</evidence>
<feature type="transmembrane region" description="Helical" evidence="7">
    <location>
        <begin position="37"/>
        <end position="59"/>
    </location>
</feature>
<reference evidence="8 9" key="1">
    <citation type="journal article" date="2022" name="BMC Genomics">
        <title>Comparative genome analysis of mycobacteria focusing on tRNA and non-coding RNA.</title>
        <authorList>
            <person name="Behra P.R.K."/>
            <person name="Pettersson B.M.F."/>
            <person name="Ramesh M."/>
            <person name="Das S."/>
            <person name="Dasgupta S."/>
            <person name="Kirsebom L.A."/>
        </authorList>
    </citation>
    <scope>NUCLEOTIDE SEQUENCE [LARGE SCALE GENOMIC DNA]</scope>
    <source>
        <strain evidence="8 9">DSM 44078</strain>
    </source>
</reference>
<dbReference type="PANTHER" id="PTHR32196">
    <property type="entry name" value="ABC TRANSPORTER PERMEASE PROTEIN YPHD-RELATED-RELATED"/>
    <property type="match status" value="1"/>
</dbReference>
<sequence length="346" mass="35677">MTLTSPADERRLGEPLSATSPAPLGARIQRRLHSRPLLGPTAVLVAATVAFTAIVGPAFLQPGNVSLILQQVQIVGMLGVAQTLIVLTAGIDLSVAAIMVLTTVVAGQLATEHGIPAVLALGAALITGLVCGLVNGALVARFRIPPFITTLGTLSVFTALTIWLSDSQTIRGQDLPRLLLWPGQTFTVLGARITYGSILMLLTVIAAAIVLRRTAWGEHVYMVGDNPEGARLSGIRTSRVLLSVYAVAGLVCAAAGWFLIGRVGSISPFSGEGANLTSITAVVIGGTSLFGGRGHVVGTLIGALIVGVFSNGLTLAGVDVLWQTFTTGVLVIVAVGLDQWTRKVAG</sequence>
<comment type="caution">
    <text evidence="8">The sequence shown here is derived from an EMBL/GenBank/DDBJ whole genome shotgun (WGS) entry which is preliminary data.</text>
</comment>
<feature type="transmembrane region" description="Helical" evidence="7">
    <location>
        <begin position="320"/>
        <end position="337"/>
    </location>
</feature>
<feature type="transmembrane region" description="Helical" evidence="7">
    <location>
        <begin position="185"/>
        <end position="211"/>
    </location>
</feature>